<dbReference type="PROSITE" id="PS50865">
    <property type="entry name" value="ZF_MYND_2"/>
    <property type="match status" value="1"/>
</dbReference>
<sequence length="349" mass="39927">MNLSYSYDHLLIGPSKKPQESSERLTPDSEKHFKTPRHVRRCNNCMKEEDELDDVILRGCSRCDEVLYCSRKCETDDWPEHKMHCKLTAPIHRRRISASNVNTLQESPGGSIFTRTISQPGYESSLGRLAAIPSGVNLSGMRTETTTSSTVQAQQMPARVWPGNDHLSDMFRPYEGEPIEGLLYHKPERIALKLLIDSFRVYSEDLRRERGLHVTETEPNSPVQSIFSIDATGSFDHGVSEPATLLPESFVPSIQADTPKYIEGHSYQHLRNYLAQAESMRGVLPVWWDRNKRDECEKLALDLWHWADVKSDIPKEIVAEEHRYGSPEMRDALRKLGARITYGLHVPDW</sequence>
<evidence type="ECO:0000256" key="5">
    <source>
        <dbReference type="SAM" id="MobiDB-lite"/>
    </source>
</evidence>
<organism evidence="7 8">
    <name type="scientific">Patellaria atrata CBS 101060</name>
    <dbReference type="NCBI Taxonomy" id="1346257"/>
    <lineage>
        <taxon>Eukaryota</taxon>
        <taxon>Fungi</taxon>
        <taxon>Dikarya</taxon>
        <taxon>Ascomycota</taxon>
        <taxon>Pezizomycotina</taxon>
        <taxon>Dothideomycetes</taxon>
        <taxon>Dothideomycetes incertae sedis</taxon>
        <taxon>Patellariales</taxon>
        <taxon>Patellariaceae</taxon>
        <taxon>Patellaria</taxon>
    </lineage>
</organism>
<feature type="region of interest" description="Disordered" evidence="5">
    <location>
        <begin position="12"/>
        <end position="31"/>
    </location>
</feature>
<comment type="caution">
    <text evidence="7">The sequence shown here is derived from an EMBL/GenBank/DDBJ whole genome shotgun (WGS) entry which is preliminary data.</text>
</comment>
<dbReference type="Gene3D" id="6.10.140.2220">
    <property type="match status" value="1"/>
</dbReference>
<evidence type="ECO:0000313" key="8">
    <source>
        <dbReference type="Proteomes" id="UP000799429"/>
    </source>
</evidence>
<evidence type="ECO:0000259" key="6">
    <source>
        <dbReference type="PROSITE" id="PS50865"/>
    </source>
</evidence>
<dbReference type="EMBL" id="MU006093">
    <property type="protein sequence ID" value="KAF2840413.1"/>
    <property type="molecule type" value="Genomic_DNA"/>
</dbReference>
<evidence type="ECO:0000313" key="7">
    <source>
        <dbReference type="EMBL" id="KAF2840413.1"/>
    </source>
</evidence>
<keyword evidence="1" id="KW-0479">Metal-binding</keyword>
<dbReference type="SUPFAM" id="SSF144232">
    <property type="entry name" value="HIT/MYND zinc finger-like"/>
    <property type="match status" value="1"/>
</dbReference>
<gene>
    <name evidence="7" type="ORF">M501DRAFT_1056740</name>
</gene>
<dbReference type="Pfam" id="PF01753">
    <property type="entry name" value="zf-MYND"/>
    <property type="match status" value="1"/>
</dbReference>
<dbReference type="Proteomes" id="UP000799429">
    <property type="component" value="Unassembled WGS sequence"/>
</dbReference>
<accession>A0A9P4SD04</accession>
<name>A0A9P4SD04_9PEZI</name>
<dbReference type="GO" id="GO:0008270">
    <property type="term" value="F:zinc ion binding"/>
    <property type="evidence" value="ECO:0007669"/>
    <property type="project" value="UniProtKB-KW"/>
</dbReference>
<keyword evidence="8" id="KW-1185">Reference proteome</keyword>
<dbReference type="InterPro" id="IPR002893">
    <property type="entry name" value="Znf_MYND"/>
</dbReference>
<proteinExistence type="predicted"/>
<evidence type="ECO:0000256" key="4">
    <source>
        <dbReference type="PROSITE-ProRule" id="PRU00134"/>
    </source>
</evidence>
<dbReference type="AlphaFoldDB" id="A0A9P4SD04"/>
<dbReference type="OrthoDB" id="3700112at2759"/>
<keyword evidence="3" id="KW-0862">Zinc</keyword>
<feature type="compositionally biased region" description="Basic and acidic residues" evidence="5">
    <location>
        <begin position="17"/>
        <end position="31"/>
    </location>
</feature>
<feature type="domain" description="MYND-type" evidence="6">
    <location>
        <begin position="42"/>
        <end position="85"/>
    </location>
</feature>
<evidence type="ECO:0000256" key="1">
    <source>
        <dbReference type="ARBA" id="ARBA00022723"/>
    </source>
</evidence>
<evidence type="ECO:0000256" key="3">
    <source>
        <dbReference type="ARBA" id="ARBA00022833"/>
    </source>
</evidence>
<keyword evidence="2 4" id="KW-0863">Zinc-finger</keyword>
<reference evidence="7" key="1">
    <citation type="journal article" date="2020" name="Stud. Mycol.">
        <title>101 Dothideomycetes genomes: a test case for predicting lifestyles and emergence of pathogens.</title>
        <authorList>
            <person name="Haridas S."/>
            <person name="Albert R."/>
            <person name="Binder M."/>
            <person name="Bloem J."/>
            <person name="Labutti K."/>
            <person name="Salamov A."/>
            <person name="Andreopoulos B."/>
            <person name="Baker S."/>
            <person name="Barry K."/>
            <person name="Bills G."/>
            <person name="Bluhm B."/>
            <person name="Cannon C."/>
            <person name="Castanera R."/>
            <person name="Culley D."/>
            <person name="Daum C."/>
            <person name="Ezra D."/>
            <person name="Gonzalez J."/>
            <person name="Henrissat B."/>
            <person name="Kuo A."/>
            <person name="Liang C."/>
            <person name="Lipzen A."/>
            <person name="Lutzoni F."/>
            <person name="Magnuson J."/>
            <person name="Mondo S."/>
            <person name="Nolan M."/>
            <person name="Ohm R."/>
            <person name="Pangilinan J."/>
            <person name="Park H.-J."/>
            <person name="Ramirez L."/>
            <person name="Alfaro M."/>
            <person name="Sun H."/>
            <person name="Tritt A."/>
            <person name="Yoshinaga Y."/>
            <person name="Zwiers L.-H."/>
            <person name="Turgeon B."/>
            <person name="Goodwin S."/>
            <person name="Spatafora J."/>
            <person name="Crous P."/>
            <person name="Grigoriev I."/>
        </authorList>
    </citation>
    <scope>NUCLEOTIDE SEQUENCE</scope>
    <source>
        <strain evidence="7">CBS 101060</strain>
    </source>
</reference>
<protein>
    <recommendedName>
        <fullName evidence="6">MYND-type domain-containing protein</fullName>
    </recommendedName>
</protein>
<evidence type="ECO:0000256" key="2">
    <source>
        <dbReference type="ARBA" id="ARBA00022771"/>
    </source>
</evidence>